<comment type="subcellular location">
    <subcellularLocation>
        <location evidence="1">Endomembrane system</location>
        <topology evidence="1">Multi-pass membrane protein</topology>
    </subcellularLocation>
    <subcellularLocation>
        <location evidence="2">Lysosome membrane</location>
    </subcellularLocation>
</comment>
<dbReference type="GO" id="GO:0012505">
    <property type="term" value="C:endomembrane system"/>
    <property type="evidence" value="ECO:0007669"/>
    <property type="project" value="UniProtKB-SubCell"/>
</dbReference>
<dbReference type="OrthoDB" id="192544at2759"/>
<feature type="transmembrane region" description="Helical" evidence="7">
    <location>
        <begin position="77"/>
        <end position="97"/>
    </location>
</feature>
<keyword evidence="6" id="KW-0458">Lysosome</keyword>
<dbReference type="AlphaFoldDB" id="A0A7J7KA87"/>
<sequence length="399" mass="45606">MNISELNSYTDSPLKEGDQVRLTANTMPTLRPSLSYATQLGLTITCIVIFSLLFLFVYVQLWMILYYKHKKRSYQTVFLLLCLIWAALRVTLFSFYFTDVIIANNLDPFSNWLLYSLPVVLQFTTLVLLVAFFSQVVIKAKYPQSARIYKNRVRVLCTLSVFVFTTVNAVCGVIAQMYKSDSCPTAINVLFARVAINGSLFVVHGIALSYWIFTLNKVANARTLLESRGTNLCQSWTTCVFIVFIYASRAVYNALCLILLSLDQQQQLPDFGYGWINVTDQADLVDLSQQYYYPVYLIILFIWEILPTLVVTIFFRVQKPSSVMEVNADNISYRQQYFFDNPRRYDSEEDLSARYASNSFSGISRHAYGSINNGQQADHPPLHYVGGPEKGRWGCMGNE</sequence>
<keyword evidence="5 7" id="KW-0472">Membrane</keyword>
<protein>
    <submittedName>
        <fullName evidence="8">GPR137B</fullName>
    </submittedName>
</protein>
<keyword evidence="4 7" id="KW-1133">Transmembrane helix</keyword>
<feature type="transmembrane region" description="Helical" evidence="7">
    <location>
        <begin position="112"/>
        <end position="134"/>
    </location>
</feature>
<dbReference type="InterPro" id="IPR029723">
    <property type="entry name" value="GPR137"/>
</dbReference>
<proteinExistence type="predicted"/>
<gene>
    <name evidence="8" type="ORF">EB796_006109</name>
</gene>
<organism evidence="8 9">
    <name type="scientific">Bugula neritina</name>
    <name type="common">Brown bryozoan</name>
    <name type="synonym">Sertularia neritina</name>
    <dbReference type="NCBI Taxonomy" id="10212"/>
    <lineage>
        <taxon>Eukaryota</taxon>
        <taxon>Metazoa</taxon>
        <taxon>Spiralia</taxon>
        <taxon>Lophotrochozoa</taxon>
        <taxon>Bryozoa</taxon>
        <taxon>Gymnolaemata</taxon>
        <taxon>Cheilostomatida</taxon>
        <taxon>Flustrina</taxon>
        <taxon>Buguloidea</taxon>
        <taxon>Bugulidae</taxon>
        <taxon>Bugula</taxon>
    </lineage>
</organism>
<dbReference type="Proteomes" id="UP000593567">
    <property type="component" value="Unassembled WGS sequence"/>
</dbReference>
<comment type="caution">
    <text evidence="8">The sequence shown here is derived from an EMBL/GenBank/DDBJ whole genome shotgun (WGS) entry which is preliminary data.</text>
</comment>
<evidence type="ECO:0000256" key="5">
    <source>
        <dbReference type="ARBA" id="ARBA00023136"/>
    </source>
</evidence>
<dbReference type="CDD" id="cd21464">
    <property type="entry name" value="7tm_GPR137"/>
    <property type="match status" value="1"/>
</dbReference>
<accession>A0A7J7KA87</accession>
<feature type="transmembrane region" description="Helical" evidence="7">
    <location>
        <begin position="190"/>
        <end position="215"/>
    </location>
</feature>
<evidence type="ECO:0000256" key="4">
    <source>
        <dbReference type="ARBA" id="ARBA00022989"/>
    </source>
</evidence>
<evidence type="ECO:0000256" key="2">
    <source>
        <dbReference type="ARBA" id="ARBA00004656"/>
    </source>
</evidence>
<evidence type="ECO:0000256" key="3">
    <source>
        <dbReference type="ARBA" id="ARBA00022692"/>
    </source>
</evidence>
<feature type="transmembrane region" description="Helical" evidence="7">
    <location>
        <begin position="291"/>
        <end position="315"/>
    </location>
</feature>
<name>A0A7J7KA87_BUGNE</name>
<evidence type="ECO:0000313" key="8">
    <source>
        <dbReference type="EMBL" id="KAF6035582.1"/>
    </source>
</evidence>
<evidence type="ECO:0000256" key="7">
    <source>
        <dbReference type="SAM" id="Phobius"/>
    </source>
</evidence>
<dbReference type="GO" id="GO:0005765">
    <property type="term" value="C:lysosomal membrane"/>
    <property type="evidence" value="ECO:0007669"/>
    <property type="project" value="UniProtKB-SubCell"/>
</dbReference>
<keyword evidence="3 7" id="KW-0812">Transmembrane</keyword>
<feature type="transmembrane region" description="Helical" evidence="7">
    <location>
        <begin position="236"/>
        <end position="260"/>
    </location>
</feature>
<evidence type="ECO:0000256" key="6">
    <source>
        <dbReference type="ARBA" id="ARBA00023228"/>
    </source>
</evidence>
<keyword evidence="9" id="KW-1185">Reference proteome</keyword>
<feature type="transmembrane region" description="Helical" evidence="7">
    <location>
        <begin position="155"/>
        <end position="178"/>
    </location>
</feature>
<dbReference type="EMBL" id="VXIV02000858">
    <property type="protein sequence ID" value="KAF6035582.1"/>
    <property type="molecule type" value="Genomic_DNA"/>
</dbReference>
<reference evidence="8" key="1">
    <citation type="submission" date="2020-06" db="EMBL/GenBank/DDBJ databases">
        <title>Draft genome of Bugula neritina, a colonial animal packing powerful symbionts and potential medicines.</title>
        <authorList>
            <person name="Rayko M."/>
        </authorList>
    </citation>
    <scope>NUCLEOTIDE SEQUENCE [LARGE SCALE GENOMIC DNA]</scope>
    <source>
        <strain evidence="8">Kwan_BN1</strain>
    </source>
</reference>
<dbReference type="PANTHER" id="PTHR15146:SF3">
    <property type="entry name" value="THH1_TOM1_TOM3 DOMAIN-CONTAINING PROTEIN"/>
    <property type="match status" value="1"/>
</dbReference>
<dbReference type="GO" id="GO:1904263">
    <property type="term" value="P:positive regulation of TORC1 signaling"/>
    <property type="evidence" value="ECO:0007669"/>
    <property type="project" value="TreeGrafter"/>
</dbReference>
<evidence type="ECO:0000256" key="1">
    <source>
        <dbReference type="ARBA" id="ARBA00004127"/>
    </source>
</evidence>
<feature type="transmembrane region" description="Helical" evidence="7">
    <location>
        <begin position="40"/>
        <end position="65"/>
    </location>
</feature>
<dbReference type="PANTHER" id="PTHR15146">
    <property type="entry name" value="INTEGRAL MEMBRANE PROTEIN GPR137"/>
    <property type="match status" value="1"/>
</dbReference>
<evidence type="ECO:0000313" key="9">
    <source>
        <dbReference type="Proteomes" id="UP000593567"/>
    </source>
</evidence>